<dbReference type="HOGENOM" id="CLU_000604_1_2_9"/>
<evidence type="ECO:0000259" key="4">
    <source>
        <dbReference type="PROSITE" id="PS50893"/>
    </source>
</evidence>
<dbReference type="InterPro" id="IPR003593">
    <property type="entry name" value="AAA+_ATPase"/>
</dbReference>
<evidence type="ECO:0000256" key="2">
    <source>
        <dbReference type="ARBA" id="ARBA00022741"/>
    </source>
</evidence>
<dbReference type="Pfam" id="PF00005">
    <property type="entry name" value="ABC_tran"/>
    <property type="match status" value="1"/>
</dbReference>
<keyword evidence="3" id="KW-0067">ATP-binding</keyword>
<dbReference type="InterPro" id="IPR051782">
    <property type="entry name" value="ABC_Transporter_VariousFunc"/>
</dbReference>
<dbReference type="eggNOG" id="COG1131">
    <property type="taxonomic scope" value="Bacteria"/>
</dbReference>
<proteinExistence type="predicted"/>
<dbReference type="InterPro" id="IPR003439">
    <property type="entry name" value="ABC_transporter-like_ATP-bd"/>
</dbReference>
<accession>E6TUK1</accession>
<evidence type="ECO:0000256" key="1">
    <source>
        <dbReference type="ARBA" id="ARBA00022448"/>
    </source>
</evidence>
<keyword evidence="1" id="KW-0813">Transport</keyword>
<dbReference type="SMART" id="SM00382">
    <property type="entry name" value="AAA"/>
    <property type="match status" value="1"/>
</dbReference>
<dbReference type="SUPFAM" id="SSF52540">
    <property type="entry name" value="P-loop containing nucleoside triphosphate hydrolases"/>
    <property type="match status" value="1"/>
</dbReference>
<dbReference type="KEGG" id="bco:Bcell_2634"/>
<dbReference type="OrthoDB" id="9804819at2"/>
<evidence type="ECO:0000313" key="5">
    <source>
        <dbReference type="EMBL" id="ADU30891.1"/>
    </source>
</evidence>
<evidence type="ECO:0000313" key="6">
    <source>
        <dbReference type="Proteomes" id="UP000001401"/>
    </source>
</evidence>
<dbReference type="GO" id="GO:0016887">
    <property type="term" value="F:ATP hydrolysis activity"/>
    <property type="evidence" value="ECO:0007669"/>
    <property type="project" value="InterPro"/>
</dbReference>
<dbReference type="PANTHER" id="PTHR42939:SF1">
    <property type="entry name" value="ABC TRANSPORTER ATP-BINDING PROTEIN ALBC-RELATED"/>
    <property type="match status" value="1"/>
</dbReference>
<dbReference type="GO" id="GO:0005524">
    <property type="term" value="F:ATP binding"/>
    <property type="evidence" value="ECO:0007669"/>
    <property type="project" value="UniProtKB-KW"/>
</dbReference>
<dbReference type="Gene3D" id="3.40.50.300">
    <property type="entry name" value="P-loop containing nucleotide triphosphate hydrolases"/>
    <property type="match status" value="1"/>
</dbReference>
<keyword evidence="6" id="KW-1185">Reference proteome</keyword>
<dbReference type="AlphaFoldDB" id="E6TUK1"/>
<dbReference type="Proteomes" id="UP000001401">
    <property type="component" value="Chromosome"/>
</dbReference>
<organism evidence="5 6">
    <name type="scientific">Evansella cellulosilytica (strain ATCC 21833 / DSM 2522 / FERM P-1141 / JCM 9156 / N-4)</name>
    <name type="common">Bacillus cellulosilyticus</name>
    <dbReference type="NCBI Taxonomy" id="649639"/>
    <lineage>
        <taxon>Bacteria</taxon>
        <taxon>Bacillati</taxon>
        <taxon>Bacillota</taxon>
        <taxon>Bacilli</taxon>
        <taxon>Bacillales</taxon>
        <taxon>Bacillaceae</taxon>
        <taxon>Evansella</taxon>
    </lineage>
</organism>
<reference evidence="5" key="1">
    <citation type="submission" date="2010-12" db="EMBL/GenBank/DDBJ databases">
        <title>Complete sequence of Bacillus cellulosilyticus DSM 2522.</title>
        <authorList>
            <consortium name="US DOE Joint Genome Institute"/>
            <person name="Lucas S."/>
            <person name="Copeland A."/>
            <person name="Lapidus A."/>
            <person name="Cheng J.-F."/>
            <person name="Bruce D."/>
            <person name="Goodwin L."/>
            <person name="Pitluck S."/>
            <person name="Chertkov O."/>
            <person name="Detter J.C."/>
            <person name="Han C."/>
            <person name="Tapia R."/>
            <person name="Land M."/>
            <person name="Hauser L."/>
            <person name="Jeffries C."/>
            <person name="Kyrpides N."/>
            <person name="Ivanova N."/>
            <person name="Mikhailova N."/>
            <person name="Brumm P."/>
            <person name="Mead D."/>
            <person name="Woyke T."/>
        </authorList>
    </citation>
    <scope>NUCLEOTIDE SEQUENCE [LARGE SCALE GENOMIC DNA]</scope>
    <source>
        <strain evidence="5">DSM 2522</strain>
    </source>
</reference>
<sequence>MAIIQLKEVTKQYRSKNALRGISFDIEENTITGLIGRNGAGKTTLLKIITGHIKATSGEAKVFGKQPFDQLTISANSIFVDDQMSFPESLTLYEILEKAESFYKNWDNELALRLFEYFSFHKKQYHSELSKGMKSTFHSIIGIASRCPLTIFDEPTTGMDSSVRKDFYRALLKDYIAHPRTIILSSHLLGEIEELLENILLLKEGEVVLHQSIDDMKELAIALRGNKNTIKQFIPSLDVYHEHRISEDFTYIVVENRFNKTELQKIKEANIEVNRVPTDDLCVFLTSKTKGGIDDVFQRS</sequence>
<keyword evidence="2" id="KW-0547">Nucleotide-binding</keyword>
<feature type="domain" description="ABC transporter" evidence="4">
    <location>
        <begin position="4"/>
        <end position="229"/>
    </location>
</feature>
<evidence type="ECO:0000256" key="3">
    <source>
        <dbReference type="ARBA" id="ARBA00022840"/>
    </source>
</evidence>
<dbReference type="InterPro" id="IPR027417">
    <property type="entry name" value="P-loop_NTPase"/>
</dbReference>
<dbReference type="PANTHER" id="PTHR42939">
    <property type="entry name" value="ABC TRANSPORTER ATP-BINDING PROTEIN ALBC-RELATED"/>
    <property type="match status" value="1"/>
</dbReference>
<dbReference type="STRING" id="649639.Bcell_2634"/>
<dbReference type="CDD" id="cd03230">
    <property type="entry name" value="ABC_DR_subfamily_A"/>
    <property type="match status" value="1"/>
</dbReference>
<protein>
    <submittedName>
        <fullName evidence="5">ABC transporter related protein</fullName>
    </submittedName>
</protein>
<gene>
    <name evidence="5" type="ordered locus">Bcell_2634</name>
</gene>
<dbReference type="RefSeq" id="WP_013489224.1">
    <property type="nucleotide sequence ID" value="NC_014829.1"/>
</dbReference>
<name>E6TUK1_EVAC2</name>
<dbReference type="PROSITE" id="PS50893">
    <property type="entry name" value="ABC_TRANSPORTER_2"/>
    <property type="match status" value="1"/>
</dbReference>
<dbReference type="EMBL" id="CP002394">
    <property type="protein sequence ID" value="ADU30891.1"/>
    <property type="molecule type" value="Genomic_DNA"/>
</dbReference>